<reference evidence="2" key="2">
    <citation type="submission" date="2020-10" db="UniProtKB">
        <authorList>
            <consortium name="WormBaseParasite"/>
        </authorList>
    </citation>
    <scope>IDENTIFICATION</scope>
</reference>
<dbReference type="AlphaFoldDB" id="A0A7E4VH21"/>
<organism evidence="1 2">
    <name type="scientific">Panagrellus redivivus</name>
    <name type="common">Microworm</name>
    <dbReference type="NCBI Taxonomy" id="6233"/>
    <lineage>
        <taxon>Eukaryota</taxon>
        <taxon>Metazoa</taxon>
        <taxon>Ecdysozoa</taxon>
        <taxon>Nematoda</taxon>
        <taxon>Chromadorea</taxon>
        <taxon>Rhabditida</taxon>
        <taxon>Tylenchina</taxon>
        <taxon>Panagrolaimomorpha</taxon>
        <taxon>Panagrolaimoidea</taxon>
        <taxon>Panagrolaimidae</taxon>
        <taxon>Panagrellus</taxon>
    </lineage>
</organism>
<sequence>MSRQQIKSNIKSIDFSTLPYSFQCRLIDLTPPHALHNLRRTGHSIYNLTSRRGYFARSLFITQIIPFQRLIGRLEKNKAYGCRILTLDEALKTPNERLRSLLVRTYTDATFVCGLAMSDIIKFLRHKMFVFQLSDSSVLKTKQAMDIFVKFLLWFTQNKKRTMIRVTIDSIPLQFCYELKTIVERERPLYHVLFKNGTFIVKYKKIYNNFILRS</sequence>
<proteinExistence type="predicted"/>
<keyword evidence="1" id="KW-1185">Reference proteome</keyword>
<dbReference type="Proteomes" id="UP000492821">
    <property type="component" value="Unassembled WGS sequence"/>
</dbReference>
<evidence type="ECO:0000313" key="1">
    <source>
        <dbReference type="Proteomes" id="UP000492821"/>
    </source>
</evidence>
<protein>
    <submittedName>
        <fullName evidence="2">Uncharacterized protein</fullName>
    </submittedName>
</protein>
<accession>A0A7E4VH21</accession>
<dbReference type="WBParaSite" id="Pan_g20924.t1">
    <property type="protein sequence ID" value="Pan_g20924.t1"/>
    <property type="gene ID" value="Pan_g20924"/>
</dbReference>
<evidence type="ECO:0000313" key="2">
    <source>
        <dbReference type="WBParaSite" id="Pan_g20924.t1"/>
    </source>
</evidence>
<reference evidence="1" key="1">
    <citation type="journal article" date="2013" name="Genetics">
        <title>The draft genome and transcriptome of Panagrellus redivivus are shaped by the harsh demands of a free-living lifestyle.</title>
        <authorList>
            <person name="Srinivasan J."/>
            <person name="Dillman A.R."/>
            <person name="Macchietto M.G."/>
            <person name="Heikkinen L."/>
            <person name="Lakso M."/>
            <person name="Fracchia K.M."/>
            <person name="Antoshechkin I."/>
            <person name="Mortazavi A."/>
            <person name="Wong G."/>
            <person name="Sternberg P.W."/>
        </authorList>
    </citation>
    <scope>NUCLEOTIDE SEQUENCE [LARGE SCALE GENOMIC DNA]</scope>
    <source>
        <strain evidence="1">MT8872</strain>
    </source>
</reference>
<name>A0A7E4VH21_PANRE</name>